<name>A0A4R5UAX7_9HYPH</name>
<keyword evidence="13" id="KW-1185">Reference proteome</keyword>
<proteinExistence type="inferred from homology"/>
<evidence type="ECO:0000256" key="10">
    <source>
        <dbReference type="ARBA" id="ARBA00023136"/>
    </source>
</evidence>
<keyword evidence="4" id="KW-1003">Cell membrane</keyword>
<evidence type="ECO:0000256" key="5">
    <source>
        <dbReference type="ARBA" id="ARBA00022496"/>
    </source>
</evidence>
<dbReference type="InterPro" id="IPR017871">
    <property type="entry name" value="ABC_transporter-like_CS"/>
</dbReference>
<reference evidence="12 13" key="1">
    <citation type="submission" date="2019-03" db="EMBL/GenBank/DDBJ databases">
        <title>Rhizobium sp. nov., an bacterium isolated from biocrust in Mu Us Desert.</title>
        <authorList>
            <person name="Lixiong L."/>
        </authorList>
    </citation>
    <scope>NUCLEOTIDE SEQUENCE [LARGE SCALE GENOMIC DNA]</scope>
    <source>
        <strain evidence="12 13">SPY-1</strain>
    </source>
</reference>
<evidence type="ECO:0000256" key="2">
    <source>
        <dbReference type="ARBA" id="ARBA00005417"/>
    </source>
</evidence>
<comment type="similarity">
    <text evidence="2">Belongs to the ABC transporter superfamily.</text>
</comment>
<dbReference type="InterPro" id="IPR003439">
    <property type="entry name" value="ABC_transporter-like_ATP-bd"/>
</dbReference>
<evidence type="ECO:0000256" key="3">
    <source>
        <dbReference type="ARBA" id="ARBA00022448"/>
    </source>
</evidence>
<protein>
    <submittedName>
        <fullName evidence="12">ATP-binding cassette domain-containing protein</fullName>
    </submittedName>
</protein>
<sequence length="285" mass="30385">MRPCVRVLKTRIGNAVALARSAHDTLETTNAFAVDKIDLSIDGRAILSEVSLSFPAGEVVALVGHNGSGKSSLLKILARQLTPTAGSVAYGGRALQHFPGRDFARSVAYLPQDLGTGSEMTIRELVACGRYPWHGALGHFSPVDKQMVEAALAATHIEPFADRLVGTLSGGERQRAWIAMLIAQDARCLLLDEPTAALDVAHQVEVLSLVRRLAHEGGRSVVIVLHDINMAARFCDRIHALKGGRVVASGTPGEILVPETLRAIYGVEMDVVAVPALPHPLAYAC</sequence>
<dbReference type="PANTHER" id="PTHR42771">
    <property type="entry name" value="IRON(3+)-HYDROXAMATE IMPORT ATP-BINDING PROTEIN FHUC"/>
    <property type="match status" value="1"/>
</dbReference>
<dbReference type="OrthoDB" id="9810077at2"/>
<dbReference type="PROSITE" id="PS50893">
    <property type="entry name" value="ABC_TRANSPORTER_2"/>
    <property type="match status" value="1"/>
</dbReference>
<organism evidence="12 13">
    <name type="scientific">Rhizobium deserti</name>
    <dbReference type="NCBI Taxonomy" id="2547961"/>
    <lineage>
        <taxon>Bacteria</taxon>
        <taxon>Pseudomonadati</taxon>
        <taxon>Pseudomonadota</taxon>
        <taxon>Alphaproteobacteria</taxon>
        <taxon>Hyphomicrobiales</taxon>
        <taxon>Rhizobiaceae</taxon>
        <taxon>Rhizobium/Agrobacterium group</taxon>
        <taxon>Rhizobium</taxon>
    </lineage>
</organism>
<keyword evidence="6" id="KW-0547">Nucleotide-binding</keyword>
<dbReference type="GO" id="GO:0016887">
    <property type="term" value="F:ATP hydrolysis activity"/>
    <property type="evidence" value="ECO:0007669"/>
    <property type="project" value="InterPro"/>
</dbReference>
<keyword evidence="8" id="KW-0408">Iron</keyword>
<dbReference type="Proteomes" id="UP000295238">
    <property type="component" value="Unassembled WGS sequence"/>
</dbReference>
<keyword evidence="3" id="KW-0813">Transport</keyword>
<evidence type="ECO:0000313" key="13">
    <source>
        <dbReference type="Proteomes" id="UP000295238"/>
    </source>
</evidence>
<dbReference type="PANTHER" id="PTHR42771:SF2">
    <property type="entry name" value="IRON(3+)-HYDROXAMATE IMPORT ATP-BINDING PROTEIN FHUC"/>
    <property type="match status" value="1"/>
</dbReference>
<dbReference type="GO" id="GO:0005524">
    <property type="term" value="F:ATP binding"/>
    <property type="evidence" value="ECO:0007669"/>
    <property type="project" value="UniProtKB-KW"/>
</dbReference>
<dbReference type="PROSITE" id="PS00211">
    <property type="entry name" value="ABC_TRANSPORTER_1"/>
    <property type="match status" value="1"/>
</dbReference>
<evidence type="ECO:0000256" key="9">
    <source>
        <dbReference type="ARBA" id="ARBA00023065"/>
    </source>
</evidence>
<dbReference type="Pfam" id="PF00005">
    <property type="entry name" value="ABC_tran"/>
    <property type="match status" value="1"/>
</dbReference>
<dbReference type="SMART" id="SM00382">
    <property type="entry name" value="AAA"/>
    <property type="match status" value="1"/>
</dbReference>
<dbReference type="Gene3D" id="3.40.50.300">
    <property type="entry name" value="P-loop containing nucleotide triphosphate hydrolases"/>
    <property type="match status" value="1"/>
</dbReference>
<evidence type="ECO:0000256" key="8">
    <source>
        <dbReference type="ARBA" id="ARBA00023004"/>
    </source>
</evidence>
<keyword evidence="10" id="KW-0472">Membrane</keyword>
<dbReference type="EMBL" id="SMTL01000005">
    <property type="protein sequence ID" value="TDK32204.1"/>
    <property type="molecule type" value="Genomic_DNA"/>
</dbReference>
<accession>A0A4R5UAX7</accession>
<evidence type="ECO:0000256" key="7">
    <source>
        <dbReference type="ARBA" id="ARBA00022840"/>
    </source>
</evidence>
<dbReference type="SUPFAM" id="SSF52540">
    <property type="entry name" value="P-loop containing nucleoside triphosphate hydrolases"/>
    <property type="match status" value="1"/>
</dbReference>
<dbReference type="InterPro" id="IPR003593">
    <property type="entry name" value="AAA+_ATPase"/>
</dbReference>
<dbReference type="CDD" id="cd03214">
    <property type="entry name" value="ABC_Iron-Siderophores_B12_Hemin"/>
    <property type="match status" value="1"/>
</dbReference>
<keyword evidence="9" id="KW-0406">Ion transport</keyword>
<comment type="caution">
    <text evidence="12">The sequence shown here is derived from an EMBL/GenBank/DDBJ whole genome shotgun (WGS) entry which is preliminary data.</text>
</comment>
<evidence type="ECO:0000256" key="4">
    <source>
        <dbReference type="ARBA" id="ARBA00022475"/>
    </source>
</evidence>
<feature type="domain" description="ABC transporter" evidence="11">
    <location>
        <begin position="26"/>
        <end position="268"/>
    </location>
</feature>
<keyword evidence="7 12" id="KW-0067">ATP-binding</keyword>
<comment type="subcellular location">
    <subcellularLocation>
        <location evidence="1">Cell membrane</location>
        <topology evidence="1">Peripheral membrane protein</topology>
    </subcellularLocation>
</comment>
<dbReference type="GO" id="GO:0005886">
    <property type="term" value="C:plasma membrane"/>
    <property type="evidence" value="ECO:0007669"/>
    <property type="project" value="UniProtKB-SubCell"/>
</dbReference>
<dbReference type="FunFam" id="3.40.50.300:FF:000134">
    <property type="entry name" value="Iron-enterobactin ABC transporter ATP-binding protein"/>
    <property type="match status" value="1"/>
</dbReference>
<evidence type="ECO:0000313" key="12">
    <source>
        <dbReference type="EMBL" id="TDK32204.1"/>
    </source>
</evidence>
<evidence type="ECO:0000256" key="6">
    <source>
        <dbReference type="ARBA" id="ARBA00022741"/>
    </source>
</evidence>
<keyword evidence="5" id="KW-0410">Iron transport</keyword>
<gene>
    <name evidence="12" type="ORF">E2F50_17935</name>
</gene>
<evidence type="ECO:0000259" key="11">
    <source>
        <dbReference type="PROSITE" id="PS50893"/>
    </source>
</evidence>
<evidence type="ECO:0000256" key="1">
    <source>
        <dbReference type="ARBA" id="ARBA00004202"/>
    </source>
</evidence>
<dbReference type="AlphaFoldDB" id="A0A4R5UAX7"/>
<dbReference type="InterPro" id="IPR051535">
    <property type="entry name" value="Siderophore_ABC-ATPase"/>
</dbReference>
<dbReference type="GO" id="GO:0006826">
    <property type="term" value="P:iron ion transport"/>
    <property type="evidence" value="ECO:0007669"/>
    <property type="project" value="UniProtKB-KW"/>
</dbReference>
<dbReference type="InterPro" id="IPR027417">
    <property type="entry name" value="P-loop_NTPase"/>
</dbReference>